<dbReference type="InterPro" id="IPR050187">
    <property type="entry name" value="Lipid_Phosphate_FormReg"/>
</dbReference>
<dbReference type="Proteomes" id="UP001372834">
    <property type="component" value="Unassembled WGS sequence"/>
</dbReference>
<dbReference type="EMBL" id="JAWJWE010000040">
    <property type="protein sequence ID" value="KAK6619768.1"/>
    <property type="molecule type" value="Genomic_DNA"/>
</dbReference>
<dbReference type="GO" id="GO:0016020">
    <property type="term" value="C:membrane"/>
    <property type="evidence" value="ECO:0007669"/>
    <property type="project" value="GOC"/>
</dbReference>
<organism evidence="2 3">
    <name type="scientific">Polyplax serrata</name>
    <name type="common">Common mouse louse</name>
    <dbReference type="NCBI Taxonomy" id="468196"/>
    <lineage>
        <taxon>Eukaryota</taxon>
        <taxon>Metazoa</taxon>
        <taxon>Ecdysozoa</taxon>
        <taxon>Arthropoda</taxon>
        <taxon>Hexapoda</taxon>
        <taxon>Insecta</taxon>
        <taxon>Pterygota</taxon>
        <taxon>Neoptera</taxon>
        <taxon>Paraneoptera</taxon>
        <taxon>Psocodea</taxon>
        <taxon>Troctomorpha</taxon>
        <taxon>Phthiraptera</taxon>
        <taxon>Anoplura</taxon>
        <taxon>Polyplacidae</taxon>
        <taxon>Polyplax</taxon>
    </lineage>
</organism>
<sequence length="504" mass="56658">MLHAHSSFRFIFSDGGHFNSSAFPDLSAPADYSPTSLIIHFTEHIGNNKWRLLSVSLQHNDPNEVGLWFVTLEAALRKENRPKNFLVFINPFCGKRKGTEIYNKTVKPILELANVETTVIVTENRTHSRDVILSTEISKYDGVMAVGGDGTISDIINSLVIRIIRDGNQNENEWNLNIPKVQLPVAIIPCGSTDCVAYTLNGTQDRKTAAIFAVLGCRYGLDVCSVYSQRGLCRYFLGLLAYGFLGDVLKKSEKHRWMGPRRYDYAGFLTALKNKRYYCEISMVLSHTTPGMGPKCYRACEVCTRSFTKSENKTRYQEQTLSTIRNDLNLKCNGDKSPEERKVVTVRGKYFVVGCANLSCACKRSPNGFSPYSHIGDGSMDILLIKPQSLLDIGRILLRSKSKTQALSDLSFIDTYKAKEMYLRVLDKNMEAITRTKEEGRCSGASVWNCDGELVPDSNIKVRNHSQLIQVFTRRRAQNTFGTSPSCWNCYNCSREGVNEGGRD</sequence>
<dbReference type="Gene3D" id="3.40.50.10330">
    <property type="entry name" value="Probable inorganic polyphosphate/atp-NAD kinase, domain 1"/>
    <property type="match status" value="1"/>
</dbReference>
<dbReference type="Pfam" id="PF00781">
    <property type="entry name" value="DAGK_cat"/>
    <property type="match status" value="1"/>
</dbReference>
<dbReference type="PANTHER" id="PTHR12358">
    <property type="entry name" value="SPHINGOSINE KINASE"/>
    <property type="match status" value="1"/>
</dbReference>
<dbReference type="GO" id="GO:0001729">
    <property type="term" value="F:ceramide kinase activity"/>
    <property type="evidence" value="ECO:0007669"/>
    <property type="project" value="TreeGrafter"/>
</dbReference>
<evidence type="ECO:0000259" key="1">
    <source>
        <dbReference type="PROSITE" id="PS50146"/>
    </source>
</evidence>
<feature type="domain" description="DAGKc" evidence="1">
    <location>
        <begin position="80"/>
        <end position="231"/>
    </location>
</feature>
<evidence type="ECO:0000313" key="3">
    <source>
        <dbReference type="Proteomes" id="UP001372834"/>
    </source>
</evidence>
<accession>A0AAN8RT18</accession>
<dbReference type="SUPFAM" id="SSF111331">
    <property type="entry name" value="NAD kinase/diacylglycerol kinase-like"/>
    <property type="match status" value="1"/>
</dbReference>
<dbReference type="PROSITE" id="PS50146">
    <property type="entry name" value="DAGK"/>
    <property type="match status" value="1"/>
</dbReference>
<dbReference type="InterPro" id="IPR017438">
    <property type="entry name" value="ATP-NAD_kinase_N"/>
</dbReference>
<dbReference type="GO" id="GO:0006672">
    <property type="term" value="P:ceramide metabolic process"/>
    <property type="evidence" value="ECO:0007669"/>
    <property type="project" value="TreeGrafter"/>
</dbReference>
<reference evidence="2 3" key="1">
    <citation type="submission" date="2023-10" db="EMBL/GenBank/DDBJ databases">
        <title>Genomes of two closely related lineages of the louse Polyplax serrata with different host specificities.</title>
        <authorList>
            <person name="Martinu J."/>
            <person name="Tarabai H."/>
            <person name="Stefka J."/>
            <person name="Hypsa V."/>
        </authorList>
    </citation>
    <scope>NUCLEOTIDE SEQUENCE [LARGE SCALE GENOMIC DNA]</scope>
    <source>
        <strain evidence="2">HR10_N</strain>
    </source>
</reference>
<dbReference type="PANTHER" id="PTHR12358:SF111">
    <property type="entry name" value="CERAMIDE KINASE, ISOFORM A"/>
    <property type="match status" value="1"/>
</dbReference>
<gene>
    <name evidence="2" type="ORF">RUM43_012533</name>
</gene>
<name>A0AAN8RT18_POLSC</name>
<protein>
    <recommendedName>
        <fullName evidence="1">DAGKc domain-containing protein</fullName>
    </recommendedName>
</protein>
<dbReference type="InterPro" id="IPR001206">
    <property type="entry name" value="Diacylglycerol_kinase_cat_dom"/>
</dbReference>
<dbReference type="SMART" id="SM00046">
    <property type="entry name" value="DAGKc"/>
    <property type="match status" value="1"/>
</dbReference>
<dbReference type="InterPro" id="IPR045363">
    <property type="entry name" value="CERK_C"/>
</dbReference>
<proteinExistence type="predicted"/>
<dbReference type="Pfam" id="PF19280">
    <property type="entry name" value="CERK_C"/>
    <property type="match status" value="1"/>
</dbReference>
<evidence type="ECO:0000313" key="2">
    <source>
        <dbReference type="EMBL" id="KAK6619768.1"/>
    </source>
</evidence>
<comment type="caution">
    <text evidence="2">The sequence shown here is derived from an EMBL/GenBank/DDBJ whole genome shotgun (WGS) entry which is preliminary data.</text>
</comment>
<dbReference type="AlphaFoldDB" id="A0AAN8RT18"/>
<dbReference type="InterPro" id="IPR016064">
    <property type="entry name" value="NAD/diacylglycerol_kinase_sf"/>
</dbReference>
<dbReference type="Gene3D" id="2.60.200.40">
    <property type="match status" value="1"/>
</dbReference>